<dbReference type="EMBL" id="CP093379">
    <property type="protein sequence ID" value="UNM97092.1"/>
    <property type="molecule type" value="Genomic_DNA"/>
</dbReference>
<feature type="domain" description="Aminopeptidase N-like N-terminal" evidence="16">
    <location>
        <begin position="24"/>
        <end position="193"/>
    </location>
</feature>
<dbReference type="SUPFAM" id="SSF55486">
    <property type="entry name" value="Metalloproteases ('zincins'), catalytic domain"/>
    <property type="match status" value="1"/>
</dbReference>
<feature type="domain" description="Peptidase M1 alanyl aminopeptidase Ig-like fold" evidence="14">
    <location>
        <begin position="451"/>
        <end position="544"/>
    </location>
</feature>
<dbReference type="Pfam" id="PF17900">
    <property type="entry name" value="Peptidase_M1_N"/>
    <property type="match status" value="1"/>
</dbReference>
<dbReference type="InterPro" id="IPR014782">
    <property type="entry name" value="Peptidase_M1_dom"/>
</dbReference>
<keyword evidence="8" id="KW-0479">Metal-binding</keyword>
<dbReference type="Pfam" id="PF11940">
    <property type="entry name" value="DUF3458"/>
    <property type="match status" value="1"/>
</dbReference>
<dbReference type="PANTHER" id="PTHR46322">
    <property type="entry name" value="PUROMYCIN-SENSITIVE AMINOPEPTIDASE"/>
    <property type="match status" value="1"/>
</dbReference>
<keyword evidence="11" id="KW-0482">Metalloprotease</keyword>
<evidence type="ECO:0000259" key="13">
    <source>
        <dbReference type="Pfam" id="PF01433"/>
    </source>
</evidence>
<protein>
    <recommendedName>
        <fullName evidence="5 12">Aminopeptidase N</fullName>
        <ecNumber evidence="4 12">3.4.11.2</ecNumber>
    </recommendedName>
</protein>
<evidence type="ECO:0000256" key="2">
    <source>
        <dbReference type="ARBA" id="ARBA00001947"/>
    </source>
</evidence>
<feature type="domain" description="Peptidase M1 alanyl aminopeptidase C-terminal" evidence="15">
    <location>
        <begin position="549"/>
        <end position="853"/>
    </location>
</feature>
<keyword evidence="9 17" id="KW-0378">Hydrolase</keyword>
<evidence type="ECO:0000256" key="8">
    <source>
        <dbReference type="ARBA" id="ARBA00022723"/>
    </source>
</evidence>
<dbReference type="Gene3D" id="1.25.50.10">
    <property type="entry name" value="Peptidase M1, alanyl aminopeptidase, C-terminal domain"/>
    <property type="match status" value="1"/>
</dbReference>
<comment type="catalytic activity">
    <reaction evidence="1">
        <text>Release of an N-terminal amino acid, Xaa-|-Yaa- from a peptide, amide or arylamide. Xaa is preferably Ala, but may be most amino acids including Pro (slow action). When a terminal hydrophobic residue is followed by a prolyl residue, the two may be released as an intact Xaa-Pro dipeptide.</text>
        <dbReference type="EC" id="3.4.11.2"/>
    </reaction>
</comment>
<dbReference type="EC" id="3.4.11.2" evidence="4 12"/>
<evidence type="ECO:0000256" key="6">
    <source>
        <dbReference type="ARBA" id="ARBA00022438"/>
    </source>
</evidence>
<dbReference type="GO" id="GO:0016285">
    <property type="term" value="F:alanyl aminopeptidase activity"/>
    <property type="evidence" value="ECO:0007669"/>
    <property type="project" value="UniProtKB-EC"/>
</dbReference>
<evidence type="ECO:0000313" key="18">
    <source>
        <dbReference type="Proteomes" id="UP000829542"/>
    </source>
</evidence>
<evidence type="ECO:0000256" key="9">
    <source>
        <dbReference type="ARBA" id="ARBA00022801"/>
    </source>
</evidence>
<dbReference type="Gene3D" id="3.30.2010.30">
    <property type="match status" value="1"/>
</dbReference>
<keyword evidence="6 17" id="KW-0031">Aminopeptidase</keyword>
<accession>A0ABY3X2I3</accession>
<evidence type="ECO:0000256" key="4">
    <source>
        <dbReference type="ARBA" id="ARBA00012564"/>
    </source>
</evidence>
<dbReference type="InterPro" id="IPR038438">
    <property type="entry name" value="PepN_Ig-like_sf"/>
</dbReference>
<feature type="domain" description="Peptidase M1 membrane alanine aminopeptidase" evidence="13">
    <location>
        <begin position="232"/>
        <end position="435"/>
    </location>
</feature>
<evidence type="ECO:0000256" key="3">
    <source>
        <dbReference type="ARBA" id="ARBA00010136"/>
    </source>
</evidence>
<comment type="cofactor">
    <cofactor evidence="2">
        <name>Zn(2+)</name>
        <dbReference type="ChEBI" id="CHEBI:29105"/>
    </cofactor>
</comment>
<dbReference type="Gene3D" id="2.60.40.1730">
    <property type="entry name" value="tricorn interacting facor f3 domain"/>
    <property type="match status" value="1"/>
</dbReference>
<dbReference type="Pfam" id="PF17432">
    <property type="entry name" value="DUF3458_C"/>
    <property type="match status" value="1"/>
</dbReference>
<evidence type="ECO:0000259" key="14">
    <source>
        <dbReference type="Pfam" id="PF11940"/>
    </source>
</evidence>
<dbReference type="InterPro" id="IPR001930">
    <property type="entry name" value="Peptidase_M1"/>
</dbReference>
<keyword evidence="10" id="KW-0862">Zinc</keyword>
<dbReference type="Pfam" id="PF01433">
    <property type="entry name" value="Peptidase_M1"/>
    <property type="match status" value="1"/>
</dbReference>
<dbReference type="InterPro" id="IPR045357">
    <property type="entry name" value="Aminopeptidase_N-like_N"/>
</dbReference>
<dbReference type="PRINTS" id="PR00756">
    <property type="entry name" value="ALADIPTASE"/>
</dbReference>
<evidence type="ECO:0000256" key="1">
    <source>
        <dbReference type="ARBA" id="ARBA00000098"/>
    </source>
</evidence>
<comment type="similarity">
    <text evidence="3">Belongs to the peptidase M1 family.</text>
</comment>
<evidence type="ECO:0000259" key="15">
    <source>
        <dbReference type="Pfam" id="PF17432"/>
    </source>
</evidence>
<proteinExistence type="inferred from homology"/>
<reference evidence="17 18" key="1">
    <citation type="submission" date="2022-03" db="EMBL/GenBank/DDBJ databases">
        <title>Ignatzschineria rhizosphaerae HR5S32.</title>
        <authorList>
            <person name="Sun J.Q."/>
            <person name="Feng J.Y."/>
        </authorList>
    </citation>
    <scope>NUCLEOTIDE SEQUENCE [LARGE SCALE GENOMIC DNA]</scope>
    <source>
        <strain evidence="17 18">HR5S32</strain>
    </source>
</reference>
<evidence type="ECO:0000256" key="10">
    <source>
        <dbReference type="ARBA" id="ARBA00022833"/>
    </source>
</evidence>
<evidence type="ECO:0000256" key="7">
    <source>
        <dbReference type="ARBA" id="ARBA00022670"/>
    </source>
</evidence>
<dbReference type="InterPro" id="IPR037144">
    <property type="entry name" value="Peptidase_M1_pepN_C_sf"/>
</dbReference>
<evidence type="ECO:0000313" key="17">
    <source>
        <dbReference type="EMBL" id="UNM97092.1"/>
    </source>
</evidence>
<evidence type="ECO:0000256" key="5">
    <source>
        <dbReference type="ARBA" id="ARBA00015611"/>
    </source>
</evidence>
<gene>
    <name evidence="17" type="primary">pepN</name>
    <name evidence="17" type="ORF">MMG00_04385</name>
</gene>
<dbReference type="RefSeq" id="WP_242151939.1">
    <property type="nucleotide sequence ID" value="NZ_CP093379.1"/>
</dbReference>
<dbReference type="InterPro" id="IPR027268">
    <property type="entry name" value="Peptidase_M4/M1_CTD_sf"/>
</dbReference>
<dbReference type="InterPro" id="IPR035414">
    <property type="entry name" value="Peptidase_M1_pepN_Ig-like"/>
</dbReference>
<sequence length="853" mass="98969">MPFSYKNDHQIYRSDYQAPHFKVHNYELTITLDPTQTQIAGKFELQFNDTCQAPFEIKLHGSNELVLTQIFIDEKPLDPSEYIFDNNHLVLILSQKNNVIEIINTIDPSSNTALSGIYLSNEMFFSDCEPQGFRNITYFFDRPDVMTNYRVKLIADKKYPVLLSNGNLIEEGEYSQTAHYAIWEDPFFKPTYLFAIVAGDLEYIEDTHIRPDGKPVRLRVYADKKDIHRCQFSLDSLKKAMKWDEERFNLVCDLDYYNLVAVDDFNSGAMENKGLNLFNTSCILATPETATDNEFNFVEAVVGHEYFHNWTGNRITCQDWFNLSLKEGLTVFREQEFISQEQHPGIRRIEDVNFLRTYQFPYDQGPLSHAVRPDAVGSIENIYTTTTYEKGAEIIRLYQTILGKEGFDKGFQRYIKEFDGMAATVDDFYQAMKSENPRLFDSFPLWYSQRGTPILKAATHYDADKKELRLSLKQSLYDPISKALQNPMPIPVKYALFSQKGEILLEETFTLTTHEQCLVFHNIEELPVISLLRDFSAPVVLDYDYSLAELKTLIAYETDYFAKWEALQNLVIKVVFSQELSKTQMAHLIADAFEPLFEFAYQDPAFCALLLTFADDGYYLGLMETENILSLRHTREKIETHIATRFKEEWLKLYHDFQDDHVDSRAIKNIALQFLSFLPECQALITEQYKTATNMTDISWALKYAVWQDIPQKEAMIQDYYEKYQDYSTLIDRWFGLQERNPHLTMETLDKIVNHPGFNRQNPNRARAIVGAIGRNRYALAKIGTPLYQWIANEILIIDAINSVTAARLITPFTKLARLPNPLQTEVTAIINGMMKAPNISNNLFDQLKRILQ</sequence>
<dbReference type="Proteomes" id="UP000829542">
    <property type="component" value="Chromosome"/>
</dbReference>
<dbReference type="InterPro" id="IPR042097">
    <property type="entry name" value="Aminopeptidase_N-like_N_sf"/>
</dbReference>
<dbReference type="InterPro" id="IPR012779">
    <property type="entry name" value="Peptidase_M1_pepN"/>
</dbReference>
<keyword evidence="18" id="KW-1185">Reference proteome</keyword>
<dbReference type="InterPro" id="IPR024601">
    <property type="entry name" value="Peptidase_M1_pepN_C"/>
</dbReference>
<dbReference type="CDD" id="cd09600">
    <property type="entry name" value="M1_APN"/>
    <property type="match status" value="1"/>
</dbReference>
<evidence type="ECO:0000259" key="16">
    <source>
        <dbReference type="Pfam" id="PF17900"/>
    </source>
</evidence>
<evidence type="ECO:0000256" key="11">
    <source>
        <dbReference type="ARBA" id="ARBA00023049"/>
    </source>
</evidence>
<keyword evidence="7" id="KW-0645">Protease</keyword>
<dbReference type="Gene3D" id="2.60.40.1840">
    <property type="match status" value="1"/>
</dbReference>
<organism evidence="17 18">
    <name type="scientific">Ignatzschineria rhizosphaerae</name>
    <dbReference type="NCBI Taxonomy" id="2923279"/>
    <lineage>
        <taxon>Bacteria</taxon>
        <taxon>Pseudomonadati</taxon>
        <taxon>Pseudomonadota</taxon>
        <taxon>Gammaproteobacteria</taxon>
        <taxon>Cardiobacteriales</taxon>
        <taxon>Ignatzschineriaceae</taxon>
        <taxon>Ignatzschineria</taxon>
    </lineage>
</organism>
<evidence type="ECO:0000256" key="12">
    <source>
        <dbReference type="NCBIfam" id="TIGR02414"/>
    </source>
</evidence>
<dbReference type="SUPFAM" id="SSF63737">
    <property type="entry name" value="Leukotriene A4 hydrolase N-terminal domain"/>
    <property type="match status" value="1"/>
</dbReference>
<dbReference type="NCBIfam" id="TIGR02414">
    <property type="entry name" value="pepN_proteo"/>
    <property type="match status" value="1"/>
</dbReference>
<dbReference type="Gene3D" id="1.10.390.10">
    <property type="entry name" value="Neutral Protease Domain 2"/>
    <property type="match status" value="1"/>
</dbReference>
<name>A0ABY3X2I3_9GAMM</name>
<dbReference type="PANTHER" id="PTHR46322:SF1">
    <property type="entry name" value="PUROMYCIN-SENSITIVE AMINOPEPTIDASE"/>
    <property type="match status" value="1"/>
</dbReference>